<dbReference type="EMBL" id="CACVAZ010000195">
    <property type="protein sequence ID" value="CAA6825573.1"/>
    <property type="molecule type" value="Genomic_DNA"/>
</dbReference>
<reference evidence="2" key="1">
    <citation type="submission" date="2020-01" db="EMBL/GenBank/DDBJ databases">
        <authorList>
            <person name="Meier V. D."/>
            <person name="Meier V D."/>
        </authorList>
    </citation>
    <scope>NUCLEOTIDE SEQUENCE</scope>
    <source>
        <strain evidence="2">HLG_WM_MAG_02</strain>
    </source>
</reference>
<name>A0A6S6U9Z6_9BACT</name>
<sequence>MQKFLLFLTLLSHWLLSAVVVPDDYFISDDKDIAYIYGEEHASLMPKMKEYQEEIVEGYDKEFGFKLDDKMTVGLASSHNQIANGFSTQIPFNMQLFYGAGATYIDYFSSSSWLKTLIIHETAHNFQLNPKENFLSKTSHKVLGNTPVSFLGPLALFPIPNVLENSFVLEGNAVMNESRFGNGGRLFSGYALAEVVAMAKAGEIRPELMYNETLEFPYGEKFYLIGGFFHQFLVERYGVEKVNGYFKTFATQAFPFFSNAMFIKQYGKNFEVLLAEFVEEIKSKHADFTPTNGQVLARSQIFVPLNKEDDEVYTLMGDNKSAPKVFVLNTKSMTSNFKQGSWRVGELFKLNGVYYSQASAKTSPVKIEMGLFDKEGFRLKGFEGKALQGFTALGKAVYFDVPKSIETPQVYVDGEFYTQSHSSVYVDKEDLYYFKQKGAERTLYKNKTALVSFQGHYGFVTDVDGQGSVYFIASSEHGSTAYKAKNGQIERISLADDVIDLKLINNNEAVVVSIDAHGYAYSKIKLDTSKVGFSRPKNLPKQDGQLNPSLQEADFLSHEKPLDAKAYNSFEELKYSSLSQAMSYGEEEGLGIDLQANFADPLLQNSLAFVVSHNNERDIAGLRYDNVAHRLEYGGAVYGFFKNDEARISDKRESGYEAYLKLPLLASGYWRAETTLAYTKDYDTLYREPLTFSLNVLNTKKFGLSKYVNSLNALELFGSSDRDVSMFGGSYGFKHDLPWQSYLGAKITYLKSNKVNFFEEKGIELRDNFNALQSDKATLNVPSFSATSYAQEVKMAELSLSKVFDASLYFFSFPLSLQREAIYAKQRVYDIDFSNTTQRTYYESTLGTELDLVLFNKLAIPLSFEWVHNKDVVDQNKLRVLFGSSF</sequence>
<feature type="chain" id="PRO_5027814667" description="Outer membrane protein" evidence="1">
    <location>
        <begin position="18"/>
        <end position="886"/>
    </location>
</feature>
<evidence type="ECO:0000313" key="2">
    <source>
        <dbReference type="EMBL" id="CAA6825573.1"/>
    </source>
</evidence>
<accession>A0A6S6U9Z6</accession>
<gene>
    <name evidence="2" type="ORF">HELGO_WM24841</name>
</gene>
<proteinExistence type="predicted"/>
<evidence type="ECO:0008006" key="3">
    <source>
        <dbReference type="Google" id="ProtNLM"/>
    </source>
</evidence>
<dbReference type="AlphaFoldDB" id="A0A6S6U9Z6"/>
<organism evidence="2">
    <name type="scientific">uncultured Sulfurovum sp</name>
    <dbReference type="NCBI Taxonomy" id="269237"/>
    <lineage>
        <taxon>Bacteria</taxon>
        <taxon>Pseudomonadati</taxon>
        <taxon>Campylobacterota</taxon>
        <taxon>Epsilonproteobacteria</taxon>
        <taxon>Campylobacterales</taxon>
        <taxon>Sulfurovaceae</taxon>
        <taxon>Sulfurovum</taxon>
        <taxon>environmental samples</taxon>
    </lineage>
</organism>
<protein>
    <recommendedName>
        <fullName evidence="3">Outer membrane protein</fullName>
    </recommendedName>
</protein>
<feature type="signal peptide" evidence="1">
    <location>
        <begin position="1"/>
        <end position="17"/>
    </location>
</feature>
<keyword evidence="1" id="KW-0732">Signal</keyword>
<evidence type="ECO:0000256" key="1">
    <source>
        <dbReference type="SAM" id="SignalP"/>
    </source>
</evidence>